<keyword evidence="4 7" id="KW-1133">Transmembrane helix</keyword>
<accession>A0A544W7P7</accession>
<keyword evidence="5 7" id="KW-0472">Membrane</keyword>
<evidence type="ECO:0000313" key="9">
    <source>
        <dbReference type="EMBL" id="TQR88245.1"/>
    </source>
</evidence>
<keyword evidence="10" id="KW-1185">Reference proteome</keyword>
<sequence>MAAMSSTFDRHRIAGWFRIVAFTEAVTWVGLLVGMYFKYVGTPRTEIGVKIFGMAHGLVFIAFVLAALLVGRAFKWSFVTWLLALLGSIVPLGSVIFLMWAERTGRTSSRGGQERSDRGHGAGSVVAAPSVPETT</sequence>
<comment type="subcellular location">
    <subcellularLocation>
        <location evidence="1">Cell membrane</location>
        <topology evidence="1">Multi-pass membrane protein</topology>
    </subcellularLocation>
</comment>
<evidence type="ECO:0000256" key="5">
    <source>
        <dbReference type="ARBA" id="ARBA00023136"/>
    </source>
</evidence>
<protein>
    <submittedName>
        <fullName evidence="9">DUF3817 domain-containing protein</fullName>
    </submittedName>
</protein>
<dbReference type="PANTHER" id="PTHR40077">
    <property type="entry name" value="MEMBRANE PROTEIN-RELATED"/>
    <property type="match status" value="1"/>
</dbReference>
<feature type="transmembrane region" description="Helical" evidence="7">
    <location>
        <begin position="15"/>
        <end position="37"/>
    </location>
</feature>
<dbReference type="Pfam" id="PF12823">
    <property type="entry name" value="DUF3817"/>
    <property type="match status" value="1"/>
</dbReference>
<feature type="region of interest" description="Disordered" evidence="6">
    <location>
        <begin position="106"/>
        <end position="135"/>
    </location>
</feature>
<feature type="transmembrane region" description="Helical" evidence="7">
    <location>
        <begin position="49"/>
        <end position="70"/>
    </location>
</feature>
<feature type="domain" description="DUF3817" evidence="8">
    <location>
        <begin position="15"/>
        <end position="103"/>
    </location>
</feature>
<evidence type="ECO:0000256" key="7">
    <source>
        <dbReference type="SAM" id="Phobius"/>
    </source>
</evidence>
<evidence type="ECO:0000259" key="8">
    <source>
        <dbReference type="Pfam" id="PF12823"/>
    </source>
</evidence>
<proteinExistence type="predicted"/>
<gene>
    <name evidence="9" type="ORF">D8S82_01620</name>
</gene>
<feature type="transmembrane region" description="Helical" evidence="7">
    <location>
        <begin position="76"/>
        <end position="100"/>
    </location>
</feature>
<keyword evidence="2" id="KW-1003">Cell membrane</keyword>
<evidence type="ECO:0000313" key="10">
    <source>
        <dbReference type="Proteomes" id="UP000315759"/>
    </source>
</evidence>
<evidence type="ECO:0000256" key="6">
    <source>
        <dbReference type="SAM" id="MobiDB-lite"/>
    </source>
</evidence>
<evidence type="ECO:0000256" key="2">
    <source>
        <dbReference type="ARBA" id="ARBA00022475"/>
    </source>
</evidence>
<dbReference type="Proteomes" id="UP000315759">
    <property type="component" value="Unassembled WGS sequence"/>
</dbReference>
<dbReference type="NCBIfam" id="TIGR03954">
    <property type="entry name" value="integ_memb_HG"/>
    <property type="match status" value="1"/>
</dbReference>
<organism evidence="9 10">
    <name type="scientific">Mycolicibacterium hodleri</name>
    <dbReference type="NCBI Taxonomy" id="49897"/>
    <lineage>
        <taxon>Bacteria</taxon>
        <taxon>Bacillati</taxon>
        <taxon>Actinomycetota</taxon>
        <taxon>Actinomycetes</taxon>
        <taxon>Mycobacteriales</taxon>
        <taxon>Mycobacteriaceae</taxon>
        <taxon>Mycolicibacterium</taxon>
    </lineage>
</organism>
<comment type="caution">
    <text evidence="9">The sequence shown here is derived from an EMBL/GenBank/DDBJ whole genome shotgun (WGS) entry which is preliminary data.</text>
</comment>
<name>A0A544W7P7_9MYCO</name>
<reference evidence="9 10" key="1">
    <citation type="submission" date="2018-10" db="EMBL/GenBank/DDBJ databases">
        <title>Draft genome of Mycobacterium hodleri strain B.</title>
        <authorList>
            <person name="Amande T.J."/>
            <person name="Mcgenity T.J."/>
        </authorList>
    </citation>
    <scope>NUCLEOTIDE SEQUENCE [LARGE SCALE GENOMIC DNA]</scope>
    <source>
        <strain evidence="9 10">B</strain>
    </source>
</reference>
<evidence type="ECO:0000256" key="1">
    <source>
        <dbReference type="ARBA" id="ARBA00004651"/>
    </source>
</evidence>
<evidence type="ECO:0000256" key="4">
    <source>
        <dbReference type="ARBA" id="ARBA00022989"/>
    </source>
</evidence>
<keyword evidence="3 7" id="KW-0812">Transmembrane</keyword>
<dbReference type="InterPro" id="IPR023845">
    <property type="entry name" value="DUF3817_TM"/>
</dbReference>
<dbReference type="GO" id="GO:0005886">
    <property type="term" value="C:plasma membrane"/>
    <property type="evidence" value="ECO:0007669"/>
    <property type="project" value="UniProtKB-SubCell"/>
</dbReference>
<dbReference type="EMBL" id="VIFX01000002">
    <property type="protein sequence ID" value="TQR88245.1"/>
    <property type="molecule type" value="Genomic_DNA"/>
</dbReference>
<dbReference type="RefSeq" id="WP_142550241.1">
    <property type="nucleotide sequence ID" value="NZ_VIFX01000002.1"/>
</dbReference>
<evidence type="ECO:0000256" key="3">
    <source>
        <dbReference type="ARBA" id="ARBA00022692"/>
    </source>
</evidence>
<dbReference type="PANTHER" id="PTHR40077:SF1">
    <property type="entry name" value="MEMBRANE PROTEIN"/>
    <property type="match status" value="1"/>
</dbReference>
<dbReference type="AlphaFoldDB" id="A0A544W7P7"/>